<evidence type="ECO:0000313" key="4">
    <source>
        <dbReference type="Proteomes" id="UP001177140"/>
    </source>
</evidence>
<dbReference type="Proteomes" id="UP001177140">
    <property type="component" value="Unassembled WGS sequence"/>
</dbReference>
<feature type="repeat" description="PPR" evidence="2">
    <location>
        <begin position="25"/>
        <end position="59"/>
    </location>
</feature>
<evidence type="ECO:0000256" key="1">
    <source>
        <dbReference type="ARBA" id="ARBA00022737"/>
    </source>
</evidence>
<dbReference type="AlphaFoldDB" id="A0AA41VBM9"/>
<evidence type="ECO:0000313" key="3">
    <source>
        <dbReference type="EMBL" id="MCL7034518.1"/>
    </source>
</evidence>
<proteinExistence type="predicted"/>
<dbReference type="PROSITE" id="PS51375">
    <property type="entry name" value="PPR"/>
    <property type="match status" value="1"/>
</dbReference>
<keyword evidence="1" id="KW-0677">Repeat</keyword>
<organism evidence="3 4">
    <name type="scientific">Papaver nudicaule</name>
    <name type="common">Iceland poppy</name>
    <dbReference type="NCBI Taxonomy" id="74823"/>
    <lineage>
        <taxon>Eukaryota</taxon>
        <taxon>Viridiplantae</taxon>
        <taxon>Streptophyta</taxon>
        <taxon>Embryophyta</taxon>
        <taxon>Tracheophyta</taxon>
        <taxon>Spermatophyta</taxon>
        <taxon>Magnoliopsida</taxon>
        <taxon>Ranunculales</taxon>
        <taxon>Papaveraceae</taxon>
        <taxon>Papaveroideae</taxon>
        <taxon>Papaver</taxon>
    </lineage>
</organism>
<protein>
    <recommendedName>
        <fullName evidence="5">Pentatricopeptide repeat-containing protein</fullName>
    </recommendedName>
</protein>
<dbReference type="InterPro" id="IPR002885">
    <property type="entry name" value="PPR_rpt"/>
</dbReference>
<keyword evidence="4" id="KW-1185">Reference proteome</keyword>
<gene>
    <name evidence="3" type="ORF">MKW94_022717</name>
</gene>
<evidence type="ECO:0000256" key="2">
    <source>
        <dbReference type="PROSITE-ProRule" id="PRU00708"/>
    </source>
</evidence>
<accession>A0AA41VBM9</accession>
<dbReference type="EMBL" id="JAJJMA010146259">
    <property type="protein sequence ID" value="MCL7034518.1"/>
    <property type="molecule type" value="Genomic_DNA"/>
</dbReference>
<comment type="caution">
    <text evidence="3">The sequence shown here is derived from an EMBL/GenBank/DDBJ whole genome shotgun (WGS) entry which is preliminary data.</text>
</comment>
<evidence type="ECO:0008006" key="5">
    <source>
        <dbReference type="Google" id="ProtNLM"/>
    </source>
</evidence>
<dbReference type="Gene3D" id="1.25.40.10">
    <property type="entry name" value="Tetratricopeptide repeat domain"/>
    <property type="match status" value="1"/>
</dbReference>
<sequence length="129" mass="14479">MINGYLKLGELEKAVFVFDGMEERNVVSWSSVLDGYCKNGKVGEAEVLFQKMPEKNVVSWTTMISGYMKSGQFAKGFELGFSDVHSDGLGSSQAESAHYEQYALCLFRISNIKPRRAGTRERCQNEYGI</sequence>
<dbReference type="GO" id="GO:0003723">
    <property type="term" value="F:RNA binding"/>
    <property type="evidence" value="ECO:0007669"/>
    <property type="project" value="InterPro"/>
</dbReference>
<dbReference type="NCBIfam" id="TIGR00756">
    <property type="entry name" value="PPR"/>
    <property type="match status" value="3"/>
</dbReference>
<dbReference type="PANTHER" id="PTHR47926:SF347">
    <property type="entry name" value="PENTATRICOPEPTIDE REPEAT-CONTAINING PROTEIN"/>
    <property type="match status" value="1"/>
</dbReference>
<dbReference type="InterPro" id="IPR046960">
    <property type="entry name" value="PPR_At4g14850-like_plant"/>
</dbReference>
<dbReference type="Pfam" id="PF01535">
    <property type="entry name" value="PPR"/>
    <property type="match status" value="3"/>
</dbReference>
<name>A0AA41VBM9_PAPNU</name>
<dbReference type="InterPro" id="IPR011990">
    <property type="entry name" value="TPR-like_helical_dom_sf"/>
</dbReference>
<dbReference type="PANTHER" id="PTHR47926">
    <property type="entry name" value="PENTATRICOPEPTIDE REPEAT-CONTAINING PROTEIN"/>
    <property type="match status" value="1"/>
</dbReference>
<dbReference type="GO" id="GO:0009451">
    <property type="term" value="P:RNA modification"/>
    <property type="evidence" value="ECO:0007669"/>
    <property type="project" value="InterPro"/>
</dbReference>
<reference evidence="3" key="1">
    <citation type="submission" date="2022-03" db="EMBL/GenBank/DDBJ databases">
        <title>A functionally conserved STORR gene fusion in Papaver species that diverged 16.8 million years ago.</title>
        <authorList>
            <person name="Catania T."/>
        </authorList>
    </citation>
    <scope>NUCLEOTIDE SEQUENCE</scope>
    <source>
        <strain evidence="3">S-191538</strain>
    </source>
</reference>